<dbReference type="Pfam" id="PF08534">
    <property type="entry name" value="Redoxin"/>
    <property type="match status" value="1"/>
</dbReference>
<dbReference type="Proteomes" id="UP000183209">
    <property type="component" value="Unassembled WGS sequence"/>
</dbReference>
<dbReference type="GO" id="GO:0016491">
    <property type="term" value="F:oxidoreductase activity"/>
    <property type="evidence" value="ECO:0007669"/>
    <property type="project" value="InterPro"/>
</dbReference>
<dbReference type="PROSITE" id="PS51352">
    <property type="entry name" value="THIOREDOXIN_2"/>
    <property type="match status" value="1"/>
</dbReference>
<accession>A0A1I6VBQ5</accession>
<feature type="domain" description="Thioredoxin" evidence="5">
    <location>
        <begin position="348"/>
        <end position="506"/>
    </location>
</feature>
<keyword evidence="2" id="KW-0201">Cytochrome c-type biogenesis</keyword>
<evidence type="ECO:0000256" key="3">
    <source>
        <dbReference type="ARBA" id="ARBA00023157"/>
    </source>
</evidence>
<evidence type="ECO:0000256" key="1">
    <source>
        <dbReference type="ARBA" id="ARBA00004196"/>
    </source>
</evidence>
<evidence type="ECO:0000259" key="5">
    <source>
        <dbReference type="PROSITE" id="PS51352"/>
    </source>
</evidence>
<dbReference type="CDD" id="cd02966">
    <property type="entry name" value="TlpA_like_family"/>
    <property type="match status" value="1"/>
</dbReference>
<dbReference type="PANTHER" id="PTHR42852">
    <property type="entry name" value="THIOL:DISULFIDE INTERCHANGE PROTEIN DSBE"/>
    <property type="match status" value="1"/>
</dbReference>
<gene>
    <name evidence="6" type="ORF">SAMN04487906_2963</name>
</gene>
<dbReference type="GO" id="GO:0030313">
    <property type="term" value="C:cell envelope"/>
    <property type="evidence" value="ECO:0007669"/>
    <property type="project" value="UniProtKB-SubCell"/>
</dbReference>
<evidence type="ECO:0000256" key="4">
    <source>
        <dbReference type="ARBA" id="ARBA00023284"/>
    </source>
</evidence>
<evidence type="ECO:0000256" key="2">
    <source>
        <dbReference type="ARBA" id="ARBA00022748"/>
    </source>
</evidence>
<dbReference type="GO" id="GO:0017004">
    <property type="term" value="P:cytochrome complex assembly"/>
    <property type="evidence" value="ECO:0007669"/>
    <property type="project" value="UniProtKB-KW"/>
</dbReference>
<dbReference type="PANTHER" id="PTHR42852:SF6">
    <property type="entry name" value="THIOL:DISULFIDE INTERCHANGE PROTEIN DSBE"/>
    <property type="match status" value="1"/>
</dbReference>
<evidence type="ECO:0000313" key="6">
    <source>
        <dbReference type="EMBL" id="SFT11109.1"/>
    </source>
</evidence>
<proteinExistence type="predicted"/>
<name>A0A1I6VBQ5_9FLAO</name>
<dbReference type="InterPro" id="IPR013740">
    <property type="entry name" value="Redoxin"/>
</dbReference>
<dbReference type="SUPFAM" id="SSF52833">
    <property type="entry name" value="Thioredoxin-like"/>
    <property type="match status" value="1"/>
</dbReference>
<dbReference type="Gene3D" id="3.40.30.10">
    <property type="entry name" value="Glutaredoxin"/>
    <property type="match status" value="1"/>
</dbReference>
<evidence type="ECO:0000313" key="7">
    <source>
        <dbReference type="Proteomes" id="UP000183209"/>
    </source>
</evidence>
<reference evidence="6 7" key="1">
    <citation type="submission" date="2016-10" db="EMBL/GenBank/DDBJ databases">
        <authorList>
            <person name="de Groot N.N."/>
        </authorList>
    </citation>
    <scope>NUCLEOTIDE SEQUENCE [LARGE SCALE GENOMIC DNA]</scope>
    <source>
        <strain evidence="6 7">CGMCC 1.6114</strain>
    </source>
</reference>
<sequence length="507" mass="58660">MRKLSLILSILFLGLMQTGCIQEEKEQEASINFKVENSSVTSISILKDNFTNANRLFENNGRISVPLTDGKGHWSVKLSKPIFVTALIPDAINHETRPYVFYVSPGDNLDFSFDSKNVEDTYLVNGIGSENNQPAIQELFKDRSDYKAYRKDSLPANVLSAIKEISNKNQKILADYNSKYHPSDELKEIYALYVDYIPMQKYIIFKGQQPYHIREPFTRNEDSWQAIEDSLINRTPVSNDKMLVFDRYCYFLGTYLTRFKEGLWQHPERLKDYYGTANQEEAVKMVSKDPENLLREKIIEKHFTGKTAEFLYGTLFKGAIDEKEDNLPEIFSRFKQQYPQSQYISYVEPAIQKIEKQRARTLTDKMVFVDNSHSYQTFDDILKLVKGKTVLLDMWGTWCGPCRSEISKNSEAIKSHFKDKGLDYLYIANYDTAKEEKWKELIAYYNLTGTHVLANKALTANIMEEIKGKGFPTYAIIKKDGTFELSEAGYPMKREVLIKQIEEALTD</sequence>
<dbReference type="InterPro" id="IPR036249">
    <property type="entry name" value="Thioredoxin-like_sf"/>
</dbReference>
<dbReference type="EMBL" id="FPAG01000009">
    <property type="protein sequence ID" value="SFT11109.1"/>
    <property type="molecule type" value="Genomic_DNA"/>
</dbReference>
<dbReference type="AlphaFoldDB" id="A0A1I6VBQ5"/>
<dbReference type="InterPro" id="IPR013766">
    <property type="entry name" value="Thioredoxin_domain"/>
</dbReference>
<dbReference type="RefSeq" id="WP_074979842.1">
    <property type="nucleotide sequence ID" value="NZ_FPAG01000009.1"/>
</dbReference>
<keyword evidence="4" id="KW-0676">Redox-active center</keyword>
<dbReference type="InterPro" id="IPR050553">
    <property type="entry name" value="Thioredoxin_ResA/DsbE_sf"/>
</dbReference>
<dbReference type="OrthoDB" id="743079at2"/>
<protein>
    <submittedName>
        <fullName evidence="6">Thioredoxin-like</fullName>
    </submittedName>
</protein>
<comment type="subcellular location">
    <subcellularLocation>
        <location evidence="1">Cell envelope</location>
    </subcellularLocation>
</comment>
<keyword evidence="3" id="KW-1015">Disulfide bond</keyword>
<organism evidence="6 7">
    <name type="scientific">Zhouia amylolytica</name>
    <dbReference type="NCBI Taxonomy" id="376730"/>
    <lineage>
        <taxon>Bacteria</taxon>
        <taxon>Pseudomonadati</taxon>
        <taxon>Bacteroidota</taxon>
        <taxon>Flavobacteriia</taxon>
        <taxon>Flavobacteriales</taxon>
        <taxon>Flavobacteriaceae</taxon>
        <taxon>Zhouia</taxon>
    </lineage>
</organism>